<accession>A0A7S7SKT2</accession>
<feature type="signal peptide" evidence="1">
    <location>
        <begin position="1"/>
        <end position="25"/>
    </location>
</feature>
<sequence length="243" mass="26220">MRMVFIGKSAVLCTLAAAFSIAAYGQESGAPAAAPGEAPAAPAVEIDKRVFGVLPNYRVADGNAPFSPITTRQKFVIGAKDSFDKPVFLLAGFYAGLAHLQNSNPSFGQGAKGFGNRYVRSLGDTIIGNFMTEAVFPSLLKEDPRYYMLGQNGKTGKQRFFYALSRVMVTKTDSGGSRFNFSEVLGNGVSVAASNLYYPESRTYSANLSKLALQIGTDAISNVLKEFWPDVKQRMQKKKAAKP</sequence>
<reference evidence="2 3" key="1">
    <citation type="submission" date="2020-10" db="EMBL/GenBank/DDBJ databases">
        <title>Complete genome sequence of Paludibaculum fermentans P105T, a facultatively anaerobic acidobacterium capable of dissimilatory Fe(III) reduction.</title>
        <authorList>
            <person name="Dedysh S.N."/>
            <person name="Beletsky A.V."/>
            <person name="Kulichevskaya I.S."/>
            <person name="Mardanov A.V."/>
            <person name="Ravin N.V."/>
        </authorList>
    </citation>
    <scope>NUCLEOTIDE SEQUENCE [LARGE SCALE GENOMIC DNA]</scope>
    <source>
        <strain evidence="2 3">P105</strain>
    </source>
</reference>
<gene>
    <name evidence="2" type="ORF">IRI77_34275</name>
</gene>
<keyword evidence="3" id="KW-1185">Reference proteome</keyword>
<organism evidence="2 3">
    <name type="scientific">Paludibaculum fermentans</name>
    <dbReference type="NCBI Taxonomy" id="1473598"/>
    <lineage>
        <taxon>Bacteria</taxon>
        <taxon>Pseudomonadati</taxon>
        <taxon>Acidobacteriota</taxon>
        <taxon>Terriglobia</taxon>
        <taxon>Bryobacterales</taxon>
        <taxon>Bryobacteraceae</taxon>
        <taxon>Paludibaculum</taxon>
    </lineage>
</organism>
<dbReference type="Proteomes" id="UP000593892">
    <property type="component" value="Chromosome"/>
</dbReference>
<evidence type="ECO:0000256" key="1">
    <source>
        <dbReference type="SAM" id="SignalP"/>
    </source>
</evidence>
<evidence type="ECO:0008006" key="4">
    <source>
        <dbReference type="Google" id="ProtNLM"/>
    </source>
</evidence>
<evidence type="ECO:0000313" key="2">
    <source>
        <dbReference type="EMBL" id="QOY87756.1"/>
    </source>
</evidence>
<dbReference type="KEGG" id="pfer:IRI77_34275"/>
<dbReference type="EMBL" id="CP063849">
    <property type="protein sequence ID" value="QOY87756.1"/>
    <property type="molecule type" value="Genomic_DNA"/>
</dbReference>
<dbReference type="AlphaFoldDB" id="A0A7S7SKT2"/>
<name>A0A7S7SKT2_PALFE</name>
<evidence type="ECO:0000313" key="3">
    <source>
        <dbReference type="Proteomes" id="UP000593892"/>
    </source>
</evidence>
<protein>
    <recommendedName>
        <fullName evidence="4">Lipoprotein</fullName>
    </recommendedName>
</protein>
<keyword evidence="1" id="KW-0732">Signal</keyword>
<feature type="chain" id="PRO_5032680741" description="Lipoprotein" evidence="1">
    <location>
        <begin position="26"/>
        <end position="243"/>
    </location>
</feature>
<proteinExistence type="predicted"/>
<dbReference type="RefSeq" id="WP_194449423.1">
    <property type="nucleotide sequence ID" value="NZ_CP063849.1"/>
</dbReference>